<sequence length="152" mass="17658">MSFLVQNSVAACRVRNVSGSVVNASIIFTRGKRTKNNSGLSATEQRVITQLSVMSASRKQPKLLKLCREDLIKHQTIQRSWALYQQDLRNKRELQLKQQYENIKLAMDTLKNTSPELYEIANKSEEGRKFPLEMKIPSDFPAKKIWHYTFRK</sequence>
<dbReference type="InterPro" id="IPR042831">
    <property type="entry name" value="Ribosomal_mL40_fung"/>
</dbReference>
<dbReference type="GO" id="GO:0003735">
    <property type="term" value="F:structural constituent of ribosome"/>
    <property type="evidence" value="ECO:0007669"/>
    <property type="project" value="EnsemblFungi"/>
</dbReference>
<dbReference type="GO" id="GO:0032543">
    <property type="term" value="P:mitochondrial translation"/>
    <property type="evidence" value="ECO:0007669"/>
    <property type="project" value="InterPro"/>
</dbReference>
<dbReference type="OMA" id="DYAYKAP"/>
<dbReference type="PhylomeDB" id="A7TFT8"/>
<dbReference type="eggNOG" id="KOG4778">
    <property type="taxonomic scope" value="Eukaryota"/>
</dbReference>
<evidence type="ECO:0000313" key="8">
    <source>
        <dbReference type="EMBL" id="EDO18896.1"/>
    </source>
</evidence>
<protein>
    <recommendedName>
        <fullName evidence="7">Large ribosomal subunit protein mL40</fullName>
    </recommendedName>
</protein>
<gene>
    <name evidence="8" type="ORF">Kpol_1023p65</name>
</gene>
<dbReference type="HOGENOM" id="CLU_126124_0_0_1"/>
<keyword evidence="5" id="KW-0496">Mitochondrion</keyword>
<dbReference type="FunCoup" id="A7TFT8">
    <property type="interactions" value="302"/>
</dbReference>
<evidence type="ECO:0000256" key="3">
    <source>
        <dbReference type="ARBA" id="ARBA00022946"/>
    </source>
</evidence>
<dbReference type="InterPro" id="IPR019192">
    <property type="entry name" value="Ribosomal_mL40"/>
</dbReference>
<dbReference type="PANTHER" id="PTHR39150">
    <property type="entry name" value="54S RIBOSOMAL PROTEIN L28, MITOCHONDRIAL"/>
    <property type="match status" value="1"/>
</dbReference>
<dbReference type="Pfam" id="PF09812">
    <property type="entry name" value="MRP-L28"/>
    <property type="match status" value="1"/>
</dbReference>
<reference evidence="8 9" key="1">
    <citation type="journal article" date="2007" name="Proc. Natl. Acad. Sci. U.S.A.">
        <title>Independent sorting-out of thousands of duplicated gene pairs in two yeast species descended from a whole-genome duplication.</title>
        <authorList>
            <person name="Scannell D.R."/>
            <person name="Frank A.C."/>
            <person name="Conant G.C."/>
            <person name="Byrne K.P."/>
            <person name="Woolfit M."/>
            <person name="Wolfe K.H."/>
        </authorList>
    </citation>
    <scope>NUCLEOTIDE SEQUENCE [LARGE SCALE GENOMIC DNA]</scope>
    <source>
        <strain evidence="9">ATCC 22028 / DSM 70294 / BCRC 21397 / CBS 2163 / NBRC 10782 / NRRL Y-8283 / UCD 57-17</strain>
    </source>
</reference>
<dbReference type="OrthoDB" id="2098203at2759"/>
<comment type="subcellular location">
    <subcellularLocation>
        <location evidence="1">Mitochondrion</location>
    </subcellularLocation>
</comment>
<evidence type="ECO:0000256" key="6">
    <source>
        <dbReference type="ARBA" id="ARBA00023274"/>
    </source>
</evidence>
<dbReference type="KEGG" id="vpo:Kpol_1023p65"/>
<dbReference type="GeneID" id="5547213"/>
<evidence type="ECO:0000256" key="2">
    <source>
        <dbReference type="ARBA" id="ARBA00009360"/>
    </source>
</evidence>
<dbReference type="InParanoid" id="A7TFT8"/>
<keyword evidence="4" id="KW-0689">Ribosomal protein</keyword>
<dbReference type="GO" id="GO:0005762">
    <property type="term" value="C:mitochondrial large ribosomal subunit"/>
    <property type="evidence" value="ECO:0007669"/>
    <property type="project" value="EnsemblFungi"/>
</dbReference>
<dbReference type="EMBL" id="DS480384">
    <property type="protein sequence ID" value="EDO18896.1"/>
    <property type="molecule type" value="Genomic_DNA"/>
</dbReference>
<dbReference type="Proteomes" id="UP000000267">
    <property type="component" value="Unassembled WGS sequence"/>
</dbReference>
<keyword evidence="3" id="KW-0809">Transit peptide</keyword>
<dbReference type="FunFam" id="6.10.250.3440:FF:000001">
    <property type="entry name" value="Mitochondrial ribosomal protein L40"/>
    <property type="match status" value="1"/>
</dbReference>
<dbReference type="STRING" id="436907.A7TFT8"/>
<keyword evidence="9" id="KW-1185">Reference proteome</keyword>
<accession>A7TFT8</accession>
<keyword evidence="6" id="KW-0687">Ribonucleoprotein</keyword>
<evidence type="ECO:0000313" key="9">
    <source>
        <dbReference type="Proteomes" id="UP000000267"/>
    </source>
</evidence>
<evidence type="ECO:0000256" key="1">
    <source>
        <dbReference type="ARBA" id="ARBA00004173"/>
    </source>
</evidence>
<evidence type="ECO:0000256" key="5">
    <source>
        <dbReference type="ARBA" id="ARBA00023128"/>
    </source>
</evidence>
<comment type="similarity">
    <text evidence="2">Belongs to the mitochondrion-specific ribosomal protein mL40 family.</text>
</comment>
<organism evidence="9">
    <name type="scientific">Vanderwaltozyma polyspora (strain ATCC 22028 / DSM 70294 / BCRC 21397 / CBS 2163 / NBRC 10782 / NRRL Y-8283 / UCD 57-17)</name>
    <name type="common">Kluyveromyces polysporus</name>
    <dbReference type="NCBI Taxonomy" id="436907"/>
    <lineage>
        <taxon>Eukaryota</taxon>
        <taxon>Fungi</taxon>
        <taxon>Dikarya</taxon>
        <taxon>Ascomycota</taxon>
        <taxon>Saccharomycotina</taxon>
        <taxon>Saccharomycetes</taxon>
        <taxon>Saccharomycetales</taxon>
        <taxon>Saccharomycetaceae</taxon>
        <taxon>Vanderwaltozyma</taxon>
    </lineage>
</organism>
<evidence type="ECO:0000256" key="7">
    <source>
        <dbReference type="ARBA" id="ARBA00035192"/>
    </source>
</evidence>
<dbReference type="Gene3D" id="6.10.250.3440">
    <property type="match status" value="1"/>
</dbReference>
<name>A7TFT8_VANPO</name>
<evidence type="ECO:0000256" key="4">
    <source>
        <dbReference type="ARBA" id="ARBA00022980"/>
    </source>
</evidence>
<dbReference type="RefSeq" id="XP_001646754.1">
    <property type="nucleotide sequence ID" value="XM_001646704.1"/>
</dbReference>
<dbReference type="PANTHER" id="PTHR39150:SF1">
    <property type="entry name" value="LARGE RIBOSOMAL SUBUNIT PROTEIN ML40"/>
    <property type="match status" value="1"/>
</dbReference>
<proteinExistence type="inferred from homology"/>
<dbReference type="AlphaFoldDB" id="A7TFT8"/>